<evidence type="ECO:0000256" key="9">
    <source>
        <dbReference type="ARBA" id="ARBA00023303"/>
    </source>
</evidence>
<comment type="subunit">
    <text evidence="10">Homopentamer.</text>
</comment>
<keyword evidence="8 10" id="KW-0472">Membrane</keyword>
<evidence type="ECO:0000256" key="8">
    <source>
        <dbReference type="ARBA" id="ARBA00023136"/>
    </source>
</evidence>
<dbReference type="PANTHER" id="PTHR30266:SF2">
    <property type="entry name" value="LARGE-CONDUCTANCE MECHANOSENSITIVE CHANNEL"/>
    <property type="match status" value="1"/>
</dbReference>
<dbReference type="NCBIfam" id="NF001843">
    <property type="entry name" value="PRK00567.1-4"/>
    <property type="match status" value="1"/>
</dbReference>
<comment type="caution">
    <text evidence="11">The sequence shown here is derived from an EMBL/GenBank/DDBJ whole genome shotgun (WGS) entry which is preliminary data.</text>
</comment>
<dbReference type="EMBL" id="JBAJEX010000004">
    <property type="protein sequence ID" value="MEO1766838.1"/>
    <property type="molecule type" value="Genomic_DNA"/>
</dbReference>
<proteinExistence type="inferred from homology"/>
<name>A0ABV0EDU5_9BURK</name>
<feature type="transmembrane region" description="Helical" evidence="10">
    <location>
        <begin position="40"/>
        <end position="59"/>
    </location>
</feature>
<reference evidence="11 12" key="1">
    <citation type="submission" date="2024-02" db="EMBL/GenBank/DDBJ databases">
        <title>New thermophilic sulfur-oxidizing bacteria from a hot springs of the Uzon caldera (Kamchatka, Russia).</title>
        <authorList>
            <person name="Dukat A.M."/>
            <person name="Elcheninov A.G."/>
            <person name="Frolov E.N."/>
        </authorList>
    </citation>
    <scope>NUCLEOTIDE SEQUENCE [LARGE SCALE GENOMIC DNA]</scope>
    <source>
        <strain evidence="11 12">AK1</strain>
    </source>
</reference>
<keyword evidence="3 10" id="KW-0813">Transport</keyword>
<gene>
    <name evidence="10 11" type="primary">mscL</name>
    <name evidence="11" type="ORF">V6E02_06395</name>
</gene>
<feature type="transmembrane region" description="Helical" evidence="10">
    <location>
        <begin position="79"/>
        <end position="102"/>
    </location>
</feature>
<evidence type="ECO:0000313" key="12">
    <source>
        <dbReference type="Proteomes" id="UP001482231"/>
    </source>
</evidence>
<dbReference type="NCBIfam" id="NF010557">
    <property type="entry name" value="PRK13952.1"/>
    <property type="match status" value="1"/>
</dbReference>
<evidence type="ECO:0000256" key="7">
    <source>
        <dbReference type="ARBA" id="ARBA00023065"/>
    </source>
</evidence>
<comment type="function">
    <text evidence="10">Channel that opens in response to stretch forces in the membrane lipid bilayer. May participate in the regulation of osmotic pressure changes within the cell.</text>
</comment>
<feature type="transmembrane region" description="Helical" evidence="10">
    <location>
        <begin position="16"/>
        <end position="33"/>
    </location>
</feature>
<dbReference type="NCBIfam" id="TIGR00220">
    <property type="entry name" value="mscL"/>
    <property type="match status" value="1"/>
</dbReference>
<evidence type="ECO:0000256" key="1">
    <source>
        <dbReference type="ARBA" id="ARBA00004651"/>
    </source>
</evidence>
<evidence type="ECO:0000256" key="3">
    <source>
        <dbReference type="ARBA" id="ARBA00022448"/>
    </source>
</evidence>
<dbReference type="PRINTS" id="PR01264">
    <property type="entry name" value="MECHCHANNEL"/>
</dbReference>
<dbReference type="HAMAP" id="MF_00115">
    <property type="entry name" value="MscL"/>
    <property type="match status" value="1"/>
</dbReference>
<protein>
    <recommendedName>
        <fullName evidence="10">Large-conductance mechanosensitive channel</fullName>
    </recommendedName>
</protein>
<dbReference type="Pfam" id="PF01741">
    <property type="entry name" value="MscL"/>
    <property type="match status" value="1"/>
</dbReference>
<keyword evidence="9 10" id="KW-0407">Ion channel</keyword>
<evidence type="ECO:0000256" key="2">
    <source>
        <dbReference type="ARBA" id="ARBA00007254"/>
    </source>
</evidence>
<accession>A0ABV0EDU5</accession>
<keyword evidence="5 10" id="KW-0812">Transmembrane</keyword>
<dbReference type="InterPro" id="IPR036019">
    <property type="entry name" value="MscL_channel"/>
</dbReference>
<dbReference type="InterPro" id="IPR037673">
    <property type="entry name" value="MSC/AndL"/>
</dbReference>
<evidence type="ECO:0000256" key="4">
    <source>
        <dbReference type="ARBA" id="ARBA00022475"/>
    </source>
</evidence>
<evidence type="ECO:0000256" key="5">
    <source>
        <dbReference type="ARBA" id="ARBA00022692"/>
    </source>
</evidence>
<dbReference type="PROSITE" id="PS01327">
    <property type="entry name" value="MSCL"/>
    <property type="match status" value="1"/>
</dbReference>
<organism evidence="11 12">
    <name type="scientific">Thiobacter aerophilum</name>
    <dbReference type="NCBI Taxonomy" id="3121275"/>
    <lineage>
        <taxon>Bacteria</taxon>
        <taxon>Pseudomonadati</taxon>
        <taxon>Pseudomonadota</taxon>
        <taxon>Betaproteobacteria</taxon>
        <taxon>Burkholderiales</taxon>
        <taxon>Thiobacteraceae</taxon>
        <taxon>Thiobacter</taxon>
    </lineage>
</organism>
<comment type="similarity">
    <text evidence="2 10">Belongs to the MscL family.</text>
</comment>
<keyword evidence="7 10" id="KW-0406">Ion transport</keyword>
<keyword evidence="6 10" id="KW-1133">Transmembrane helix</keyword>
<keyword evidence="10" id="KW-0997">Cell inner membrane</keyword>
<evidence type="ECO:0000256" key="10">
    <source>
        <dbReference type="HAMAP-Rule" id="MF_00115"/>
    </source>
</evidence>
<evidence type="ECO:0000256" key="6">
    <source>
        <dbReference type="ARBA" id="ARBA00022989"/>
    </source>
</evidence>
<dbReference type="Proteomes" id="UP001482231">
    <property type="component" value="Unassembled WGS sequence"/>
</dbReference>
<keyword evidence="4 10" id="KW-1003">Cell membrane</keyword>
<dbReference type="SUPFAM" id="SSF81330">
    <property type="entry name" value="Gated mechanosensitive channel"/>
    <property type="match status" value="1"/>
</dbReference>
<dbReference type="InterPro" id="IPR001185">
    <property type="entry name" value="MS_channel"/>
</dbReference>
<dbReference type="RefSeq" id="WP_347307949.1">
    <property type="nucleotide sequence ID" value="NZ_JBAJEX010000004.1"/>
</dbReference>
<sequence length="137" mass="14838">MPITQEFKEFITRGNVVDLAVGVVIGAAFGKLVNAFVKDILMPPIGMLLGGVDFAQLYIDLSGRGYPSLEAAEKAGAPILRYGAFLNAVVDFVIVAFALFLVAKFYNRVKRATPPAPASPAEDVQLLREIRDALRKD</sequence>
<evidence type="ECO:0000313" key="11">
    <source>
        <dbReference type="EMBL" id="MEO1766838.1"/>
    </source>
</evidence>
<keyword evidence="12" id="KW-1185">Reference proteome</keyword>
<comment type="subcellular location">
    <subcellularLocation>
        <location evidence="10">Cell inner membrane</location>
        <topology evidence="10">Multi-pass membrane protein</topology>
    </subcellularLocation>
    <subcellularLocation>
        <location evidence="1">Cell membrane</location>
        <topology evidence="1">Multi-pass membrane protein</topology>
    </subcellularLocation>
</comment>
<dbReference type="Gene3D" id="1.10.1200.120">
    <property type="entry name" value="Large-conductance mechanosensitive channel, MscL, domain 1"/>
    <property type="match status" value="1"/>
</dbReference>
<dbReference type="PANTHER" id="PTHR30266">
    <property type="entry name" value="MECHANOSENSITIVE CHANNEL MSCL"/>
    <property type="match status" value="1"/>
</dbReference>
<dbReference type="InterPro" id="IPR019823">
    <property type="entry name" value="Mechanosensitive_channel_CS"/>
</dbReference>